<dbReference type="Pfam" id="PF01923">
    <property type="entry name" value="Cob_adeno_trans"/>
    <property type="match status" value="1"/>
</dbReference>
<dbReference type="EMBL" id="MBQD01000023">
    <property type="protein sequence ID" value="OCL33077.1"/>
    <property type="molecule type" value="Genomic_DNA"/>
</dbReference>
<dbReference type="RefSeq" id="WP_068752183.1">
    <property type="nucleotide sequence ID" value="NZ_LR214441.1"/>
</dbReference>
<dbReference type="InterPro" id="IPR036451">
    <property type="entry name" value="CblAdoTrfase-like_sf"/>
</dbReference>
<protein>
    <recommendedName>
        <fullName evidence="1">Cobalamin adenosyltransferase-like domain-containing protein</fullName>
    </recommendedName>
</protein>
<evidence type="ECO:0000259" key="1">
    <source>
        <dbReference type="Pfam" id="PF01923"/>
    </source>
</evidence>
<evidence type="ECO:0000313" key="3">
    <source>
        <dbReference type="Proteomes" id="UP000093501"/>
    </source>
</evidence>
<gene>
    <name evidence="2" type="ORF">BCR15_07315</name>
</gene>
<evidence type="ECO:0000313" key="2">
    <source>
        <dbReference type="EMBL" id="OCL33077.1"/>
    </source>
</evidence>
<feature type="domain" description="Cobalamin adenosyltransferase-like" evidence="1">
    <location>
        <begin position="94"/>
        <end position="249"/>
    </location>
</feature>
<organism evidence="2 3">
    <name type="scientific">Tessaracoccus lapidicaptus</name>
    <dbReference type="NCBI Taxonomy" id="1427523"/>
    <lineage>
        <taxon>Bacteria</taxon>
        <taxon>Bacillati</taxon>
        <taxon>Actinomycetota</taxon>
        <taxon>Actinomycetes</taxon>
        <taxon>Propionibacteriales</taxon>
        <taxon>Propionibacteriaceae</taxon>
        <taxon>Tessaracoccus</taxon>
    </lineage>
</organism>
<dbReference type="Gene3D" id="1.20.1200.10">
    <property type="entry name" value="Cobalamin adenosyltransferase-like"/>
    <property type="match status" value="1"/>
</dbReference>
<proteinExistence type="predicted"/>
<accession>A0A1C0AKI4</accession>
<keyword evidence="3" id="KW-1185">Reference proteome</keyword>
<name>A0A1C0AKI4_9ACTN</name>
<reference evidence="3" key="1">
    <citation type="submission" date="2016-07" db="EMBL/GenBank/DDBJ databases">
        <authorList>
            <person name="Florea S."/>
            <person name="Webb J.S."/>
            <person name="Jaromczyk J."/>
            <person name="Schardl C.L."/>
        </authorList>
    </citation>
    <scope>NUCLEOTIDE SEQUENCE [LARGE SCALE GENOMIC DNA]</scope>
    <source>
        <strain evidence="3">IPBSL-7</strain>
    </source>
</reference>
<sequence length="256" mass="27779">MSVVTEADLRAQLRRPEHGATVSIAPGARLSPSAQDFVKQWSLVVAEDGPAPGPPAASVGTAWDRPAEFPVRLEGDLPCCTTCGTPVKKKVSSLTQLNASHYAPKTHPRIVLRGRVDSLLAFTMLAQSRALTDGHLAIAEHLGTLAAYCRELTSAEYGERPVAPLALRDVSADELHRATHQPDKALGIPHLTIDGASVELQHWLNVCRTQSRELEITALEAFESPHHPYGESICHAMNRLSSAFYYLQLLLEAGRS</sequence>
<comment type="caution">
    <text evidence="2">The sequence shown here is derived from an EMBL/GenBank/DDBJ whole genome shotgun (WGS) entry which is preliminary data.</text>
</comment>
<dbReference type="SUPFAM" id="SSF89028">
    <property type="entry name" value="Cobalamin adenosyltransferase-like"/>
    <property type="match status" value="1"/>
</dbReference>
<dbReference type="AlphaFoldDB" id="A0A1C0AKI4"/>
<dbReference type="Proteomes" id="UP000093501">
    <property type="component" value="Unassembled WGS sequence"/>
</dbReference>
<dbReference type="InterPro" id="IPR016030">
    <property type="entry name" value="CblAdoTrfase-like"/>
</dbReference>